<organism evidence="2 3">
    <name type="scientific">Trinickia violacea</name>
    <dbReference type="NCBI Taxonomy" id="2571746"/>
    <lineage>
        <taxon>Bacteria</taxon>
        <taxon>Pseudomonadati</taxon>
        <taxon>Pseudomonadota</taxon>
        <taxon>Betaproteobacteria</taxon>
        <taxon>Burkholderiales</taxon>
        <taxon>Burkholderiaceae</taxon>
        <taxon>Trinickia</taxon>
    </lineage>
</organism>
<proteinExistence type="predicted"/>
<dbReference type="InterPro" id="IPR040607">
    <property type="entry name" value="ALP_N"/>
</dbReference>
<dbReference type="InterPro" id="IPR043129">
    <property type="entry name" value="ATPase_NBD"/>
</dbReference>
<reference evidence="2 3" key="1">
    <citation type="submission" date="2019-05" db="EMBL/GenBank/DDBJ databases">
        <title>Burkholderia sp. DHOD12, isolated from subtropical forest soil.</title>
        <authorList>
            <person name="Gao Z.-H."/>
            <person name="Qiu L.-H."/>
        </authorList>
    </citation>
    <scope>NUCLEOTIDE SEQUENCE [LARGE SCALE GENOMIC DNA]</scope>
    <source>
        <strain evidence="2 3">DHOD12</strain>
    </source>
</reference>
<dbReference type="Pfam" id="PF17989">
    <property type="entry name" value="ALP_N"/>
    <property type="match status" value="1"/>
</dbReference>
<dbReference type="KEGG" id="tvl:FAZ95_37310"/>
<dbReference type="OrthoDB" id="143284at2"/>
<evidence type="ECO:0000313" key="3">
    <source>
        <dbReference type="Proteomes" id="UP000298656"/>
    </source>
</evidence>
<gene>
    <name evidence="2" type="ORF">FAZ95_37310</name>
</gene>
<dbReference type="AlphaFoldDB" id="A0A4P8J0S9"/>
<evidence type="ECO:0000259" key="1">
    <source>
        <dbReference type="Pfam" id="PF17989"/>
    </source>
</evidence>
<dbReference type="RefSeq" id="WP_137337301.1">
    <property type="nucleotide sequence ID" value="NZ_CP040078.1"/>
</dbReference>
<evidence type="ECO:0000313" key="2">
    <source>
        <dbReference type="EMBL" id="QCP54541.1"/>
    </source>
</evidence>
<accession>A0A4P8J0S9</accession>
<sequence>MELDVVGFDGGHGRIKCCYCAADGSMRTFSFPSVAQLHRDSALEQSARAFADSPSIRRVNVGNSKFNVDTDPDALPPATVGERNEGDDFAERREYTALLYAALLKIGARRIRLLVLGLPVHLLGKYAESLKERFTGSLQCSDNSPRILVDKVVVLPQPIGSLMYLKALPSRRITSYSTLVMDAGWGTMDWVVSSTEGFKLDHERSGGSPGAGALIYRRIADLLALEYGERFDALDHIDRAVRSNSKLMVHGLSIDLNPFVQQAKEETTVELVRKIRARVRSTEDLGVVLTGGSCSLFADAAREIFTRIPLTTLDEPMMANVRGFVLGGLQSLRSR</sequence>
<dbReference type="SUPFAM" id="SSF53067">
    <property type="entry name" value="Actin-like ATPase domain"/>
    <property type="match status" value="2"/>
</dbReference>
<dbReference type="Proteomes" id="UP000298656">
    <property type="component" value="Chromosome 2"/>
</dbReference>
<dbReference type="Gene3D" id="3.30.420.40">
    <property type="match status" value="2"/>
</dbReference>
<protein>
    <recommendedName>
        <fullName evidence="1">Actin-like protein N-terminal domain-containing protein</fullName>
    </recommendedName>
</protein>
<keyword evidence="3" id="KW-1185">Reference proteome</keyword>
<feature type="domain" description="Actin-like protein N-terminal" evidence="1">
    <location>
        <begin position="7"/>
        <end position="160"/>
    </location>
</feature>
<name>A0A4P8J0S9_9BURK</name>
<dbReference type="EMBL" id="CP040078">
    <property type="protein sequence ID" value="QCP54541.1"/>
    <property type="molecule type" value="Genomic_DNA"/>
</dbReference>